<dbReference type="SUPFAM" id="SSF49503">
    <property type="entry name" value="Cupredoxins"/>
    <property type="match status" value="3"/>
</dbReference>
<dbReference type="EMBL" id="BAAATJ010000018">
    <property type="protein sequence ID" value="GAA2405998.1"/>
    <property type="molecule type" value="Genomic_DNA"/>
</dbReference>
<feature type="region of interest" description="Disordered" evidence="2">
    <location>
        <begin position="524"/>
        <end position="553"/>
    </location>
</feature>
<dbReference type="Pfam" id="PF07732">
    <property type="entry name" value="Cu-oxidase_3"/>
    <property type="match status" value="1"/>
</dbReference>
<gene>
    <name evidence="5" type="primary">cotA</name>
    <name evidence="5" type="ORF">GCM10010420_37340</name>
</gene>
<dbReference type="InterPro" id="IPR008972">
    <property type="entry name" value="Cupredoxin"/>
</dbReference>
<feature type="domain" description="Plastocyanin-like" evidence="4">
    <location>
        <begin position="168"/>
        <end position="243"/>
    </location>
</feature>
<accession>A0ABP5VKY6</accession>
<dbReference type="Pfam" id="PF07731">
    <property type="entry name" value="Cu-oxidase_2"/>
    <property type="match status" value="1"/>
</dbReference>
<organism evidence="5 6">
    <name type="scientific">Streptomyces glaucosporus</name>
    <dbReference type="NCBI Taxonomy" id="284044"/>
    <lineage>
        <taxon>Bacteria</taxon>
        <taxon>Bacillati</taxon>
        <taxon>Actinomycetota</taxon>
        <taxon>Actinomycetes</taxon>
        <taxon>Kitasatosporales</taxon>
        <taxon>Streptomycetaceae</taxon>
        <taxon>Streptomyces</taxon>
    </lineage>
</organism>
<dbReference type="RefSeq" id="WP_344632197.1">
    <property type="nucleotide sequence ID" value="NZ_BAAATJ010000018.1"/>
</dbReference>
<dbReference type="Gene3D" id="2.60.40.420">
    <property type="entry name" value="Cupredoxins - blue copper proteins"/>
    <property type="match status" value="3"/>
</dbReference>
<evidence type="ECO:0000259" key="3">
    <source>
        <dbReference type="Pfam" id="PF07731"/>
    </source>
</evidence>
<evidence type="ECO:0000256" key="1">
    <source>
        <dbReference type="ARBA" id="ARBA00010609"/>
    </source>
</evidence>
<dbReference type="CDD" id="cd13868">
    <property type="entry name" value="CuRO_2_CotA_like"/>
    <property type="match status" value="1"/>
</dbReference>
<dbReference type="InterPro" id="IPR011706">
    <property type="entry name" value="Cu-oxidase_C"/>
</dbReference>
<name>A0ABP5VKY6_9ACTN</name>
<proteinExistence type="inferred from homology"/>
<reference evidence="6" key="1">
    <citation type="journal article" date="2019" name="Int. J. Syst. Evol. Microbiol.">
        <title>The Global Catalogue of Microorganisms (GCM) 10K type strain sequencing project: providing services to taxonomists for standard genome sequencing and annotation.</title>
        <authorList>
            <consortium name="The Broad Institute Genomics Platform"/>
            <consortium name="The Broad Institute Genome Sequencing Center for Infectious Disease"/>
            <person name="Wu L."/>
            <person name="Ma J."/>
        </authorList>
    </citation>
    <scope>NUCLEOTIDE SEQUENCE [LARGE SCALE GENOMIC DNA]</scope>
    <source>
        <strain evidence="6">JCM 6921</strain>
    </source>
</reference>
<evidence type="ECO:0000313" key="5">
    <source>
        <dbReference type="EMBL" id="GAA2405998.1"/>
    </source>
</evidence>
<dbReference type="InterPro" id="IPR006311">
    <property type="entry name" value="TAT_signal"/>
</dbReference>
<evidence type="ECO:0000259" key="4">
    <source>
        <dbReference type="Pfam" id="PF07732"/>
    </source>
</evidence>
<protein>
    <submittedName>
        <fullName evidence="5">Outer spore coat copper-dependent laccase CotA</fullName>
    </submittedName>
</protein>
<dbReference type="Proteomes" id="UP001500058">
    <property type="component" value="Unassembled WGS sequence"/>
</dbReference>
<dbReference type="PROSITE" id="PS51318">
    <property type="entry name" value="TAT"/>
    <property type="match status" value="1"/>
</dbReference>
<dbReference type="InterPro" id="IPR045087">
    <property type="entry name" value="Cu-oxidase_fam"/>
</dbReference>
<dbReference type="CDD" id="cd13844">
    <property type="entry name" value="CuRO_1_BOD_CotA_like"/>
    <property type="match status" value="1"/>
</dbReference>
<keyword evidence="6" id="KW-1185">Reference proteome</keyword>
<sequence>MDRRRFLRATSLAGGVLLLPELGTAPARATPGTRLPHADDRLYRTPIADPGAIPRFVNELPRPTRVNLLNGGDRTLVMGPALQDVLGGGPGLRTPVWGFGQAGTARRRGGAGGAPVTWPGPTLVARKHRPVRIRWVNALPFEHMLPVDTTIHWAYSHTDRTIADHGVPTVVHLHGGHTCPEDDGHPDAWYTPAGVTGPRFARTRFHYGNDQEAATLWYHDHTMGLTRLNVYAGLAGFYLLRDDRELALIEQNRLPRGPYELELMIQDRMFHPDGRLAYPDVPASSPLWQGGPSVQHEFFGRVITVNGRAWPYVEVEPRQYRLRLLNASNSRFYRLSVGGGWPFPATWIGADGGFLHKPHRLDGPLVLSPGERADLVVDFRDLRGAVLELGNDAPTPFPKGAPAAPPTDKVLQFRVTRPYDRKVAEPLLPGAFREAPYRVAGSPARTRRLLLLDGRDGFGRPKPRLGTVERGALGWNDPVTEDPRLNTSEVWEVFNATYETHPVHLHLAHFQVLGRAPFTATRDPRTGALSDISVGRTQPPDPGETGPKDTVLAPPGQVTRIKAHFDKCGLYVWHCHILEHEEHEMMRNYRVV</sequence>
<dbReference type="PANTHER" id="PTHR48267">
    <property type="entry name" value="CUPREDOXIN SUPERFAMILY PROTEIN"/>
    <property type="match status" value="1"/>
</dbReference>
<evidence type="ECO:0000256" key="2">
    <source>
        <dbReference type="SAM" id="MobiDB-lite"/>
    </source>
</evidence>
<comment type="caution">
    <text evidence="5">The sequence shown here is derived from an EMBL/GenBank/DDBJ whole genome shotgun (WGS) entry which is preliminary data.</text>
</comment>
<dbReference type="CDD" id="cd13891">
    <property type="entry name" value="CuRO_3_CotA_like"/>
    <property type="match status" value="1"/>
</dbReference>
<feature type="domain" description="Plastocyanin-like" evidence="3">
    <location>
        <begin position="481"/>
        <end position="591"/>
    </location>
</feature>
<comment type="similarity">
    <text evidence="1">Belongs to the multicopper oxidase family.</text>
</comment>
<dbReference type="InterPro" id="IPR011707">
    <property type="entry name" value="Cu-oxidase-like_N"/>
</dbReference>
<evidence type="ECO:0000313" key="6">
    <source>
        <dbReference type="Proteomes" id="UP001500058"/>
    </source>
</evidence>
<dbReference type="PANTHER" id="PTHR48267:SF1">
    <property type="entry name" value="BILIRUBIN OXIDASE"/>
    <property type="match status" value="1"/>
</dbReference>